<evidence type="ECO:0000259" key="7">
    <source>
        <dbReference type="PROSITE" id="PS51645"/>
    </source>
</evidence>
<comment type="cofactor">
    <cofactor evidence="2">
        <name>FAD</name>
        <dbReference type="ChEBI" id="CHEBI:57692"/>
    </cofactor>
</comment>
<reference evidence="9" key="1">
    <citation type="journal article" date="2019" name="Int. J. Syst. Evol. Microbiol.">
        <title>The Global Catalogue of Microorganisms (GCM) 10K type strain sequencing project: providing services to taxonomists for standard genome sequencing and annotation.</title>
        <authorList>
            <consortium name="The Broad Institute Genomics Platform"/>
            <consortium name="The Broad Institute Genome Sequencing Center for Infectious Disease"/>
            <person name="Wu L."/>
            <person name="Ma J."/>
        </authorList>
    </citation>
    <scope>NUCLEOTIDE SEQUENCE [LARGE SCALE GENOMIC DNA]</scope>
    <source>
        <strain evidence="9">JCM 12928</strain>
    </source>
</reference>
<comment type="cofactor">
    <cofactor evidence="1">
        <name>(6R)-5,10-methylene-5,6,7,8-tetrahydrofolate</name>
        <dbReference type="ChEBI" id="CHEBI:15636"/>
    </cofactor>
</comment>
<dbReference type="InterPro" id="IPR005101">
    <property type="entry name" value="Cryptochr/Photolyase_FAD-bd"/>
</dbReference>
<evidence type="ECO:0000256" key="1">
    <source>
        <dbReference type="ARBA" id="ARBA00001932"/>
    </source>
</evidence>
<accession>A0ABP3S3T8</accession>
<dbReference type="Gene3D" id="3.40.50.620">
    <property type="entry name" value="HUPs"/>
    <property type="match status" value="1"/>
</dbReference>
<evidence type="ECO:0000256" key="4">
    <source>
        <dbReference type="ARBA" id="ARBA00022827"/>
    </source>
</evidence>
<proteinExistence type="inferred from homology"/>
<dbReference type="Pfam" id="PF03441">
    <property type="entry name" value="FAD_binding_7"/>
    <property type="match status" value="1"/>
</dbReference>
<dbReference type="PROSITE" id="PS51645">
    <property type="entry name" value="PHR_CRY_ALPHA_BETA"/>
    <property type="match status" value="1"/>
</dbReference>
<sequence length="489" mass="54608">MTTRPAPVILWFRRDLRLADNPALNHAAETGRPILPVYIHDMGPGVRRPGAASLWWLDKSLRALDDSLKARGSRLILRSGDSEGELRRLIDETGADAVFMNRLFDPDAFARDADIAHALKEDGVEVKGWNGSLLCRPGGVMTGSGGPYKVFTPFMKALLAKAEAPPHTLGPREIDTPTSVKSEAVDDWSLHPDKPDWSGGFDWTPGEAGASEALSDFLSKGLKTYSVGRDRPGEPGSSRLSPHLHWGELHPWRVVEQVRKAASDGRVPAAEADKFVAELGWRDFSTQLLHHFPRMTDTAFRPEYDAMPWLTDIKGFNAWKKGLTGYPIVDAGMRQLWTTGWMHNRVRMIVASFLVKDLLIDWRKGEAWFWDTLVDADLGNNVQNWQWIAGSSADASPYFRVFNPTTQGAKFDAKGQYVRRWVPEIAALPDKWIHAPWTAPAEVLRDAGIGLGRDYPKPIVDHGEARDRALDALKVVTRSRQPDDDSDRD</sequence>
<evidence type="ECO:0000256" key="6">
    <source>
        <dbReference type="RuleBase" id="RU004182"/>
    </source>
</evidence>
<keyword evidence="5 6" id="KW-0157">Chromophore</keyword>
<protein>
    <submittedName>
        <fullName evidence="8">Deoxyribodipyrimidine photo-lyase</fullName>
    </submittedName>
</protein>
<dbReference type="EMBL" id="BAAAGA010000005">
    <property type="protein sequence ID" value="GAA0624381.1"/>
    <property type="molecule type" value="Genomic_DNA"/>
</dbReference>
<dbReference type="SUPFAM" id="SSF48173">
    <property type="entry name" value="Cryptochrome/photolyase FAD-binding domain"/>
    <property type="match status" value="1"/>
</dbReference>
<keyword evidence="4 6" id="KW-0274">FAD</keyword>
<evidence type="ECO:0000313" key="9">
    <source>
        <dbReference type="Proteomes" id="UP001501352"/>
    </source>
</evidence>
<dbReference type="InterPro" id="IPR002081">
    <property type="entry name" value="Cryptochrome/DNA_photolyase_1"/>
</dbReference>
<dbReference type="PRINTS" id="PR00147">
    <property type="entry name" value="DNAPHOTLYASE"/>
</dbReference>
<evidence type="ECO:0000313" key="8">
    <source>
        <dbReference type="EMBL" id="GAA0624381.1"/>
    </source>
</evidence>
<evidence type="ECO:0000256" key="2">
    <source>
        <dbReference type="ARBA" id="ARBA00001974"/>
    </source>
</evidence>
<dbReference type="Gene3D" id="1.25.40.80">
    <property type="match status" value="1"/>
</dbReference>
<keyword evidence="3 6" id="KW-0285">Flavoprotein</keyword>
<dbReference type="Pfam" id="PF00875">
    <property type="entry name" value="DNA_photolyase"/>
    <property type="match status" value="1"/>
</dbReference>
<comment type="caution">
    <text evidence="8">The sequence shown here is derived from an EMBL/GenBank/DDBJ whole genome shotgun (WGS) entry which is preliminary data.</text>
</comment>
<keyword evidence="9" id="KW-1185">Reference proteome</keyword>
<dbReference type="InterPro" id="IPR014729">
    <property type="entry name" value="Rossmann-like_a/b/a_fold"/>
</dbReference>
<dbReference type="PANTHER" id="PTHR11455">
    <property type="entry name" value="CRYPTOCHROME"/>
    <property type="match status" value="1"/>
</dbReference>
<dbReference type="InterPro" id="IPR036134">
    <property type="entry name" value="Crypto/Photolyase_FAD-like_sf"/>
</dbReference>
<comment type="similarity">
    <text evidence="6">Belongs to the DNA photolyase family.</text>
</comment>
<evidence type="ECO:0000256" key="3">
    <source>
        <dbReference type="ARBA" id="ARBA00022630"/>
    </source>
</evidence>
<dbReference type="PROSITE" id="PS00691">
    <property type="entry name" value="DNA_PHOTOLYASES_1_2"/>
    <property type="match status" value="1"/>
</dbReference>
<dbReference type="InterPro" id="IPR036155">
    <property type="entry name" value="Crypto/Photolyase_N_sf"/>
</dbReference>
<dbReference type="Proteomes" id="UP001501352">
    <property type="component" value="Unassembled WGS sequence"/>
</dbReference>
<dbReference type="InterPro" id="IPR006050">
    <property type="entry name" value="DNA_photolyase_N"/>
</dbReference>
<dbReference type="Gene3D" id="1.10.579.10">
    <property type="entry name" value="DNA Cyclobutane Dipyrimidine Photolyase, subunit A, domain 3"/>
    <property type="match status" value="1"/>
</dbReference>
<dbReference type="PROSITE" id="PS00394">
    <property type="entry name" value="DNA_PHOTOLYASES_1_1"/>
    <property type="match status" value="1"/>
</dbReference>
<evidence type="ECO:0000256" key="5">
    <source>
        <dbReference type="ARBA" id="ARBA00022991"/>
    </source>
</evidence>
<name>A0ABP3S3T8_9CAUL</name>
<feature type="domain" description="Photolyase/cryptochrome alpha/beta" evidence="7">
    <location>
        <begin position="6"/>
        <end position="134"/>
    </location>
</feature>
<dbReference type="SUPFAM" id="SSF52425">
    <property type="entry name" value="Cryptochrome/photolyase, N-terminal domain"/>
    <property type="match status" value="1"/>
</dbReference>
<dbReference type="PANTHER" id="PTHR11455:SF9">
    <property type="entry name" value="CRYPTOCHROME CIRCADIAN CLOCK 5 ISOFORM X1"/>
    <property type="match status" value="1"/>
</dbReference>
<gene>
    <name evidence="8" type="ORF">GCM10009422_20880</name>
</gene>
<dbReference type="InterPro" id="IPR018394">
    <property type="entry name" value="DNA_photolyase_1_CS_C"/>
</dbReference>
<dbReference type="RefSeq" id="WP_343793468.1">
    <property type="nucleotide sequence ID" value="NZ_BAAAGA010000005.1"/>
</dbReference>
<organism evidence="8 9">
    <name type="scientific">Brevundimonas kwangchunensis</name>
    <dbReference type="NCBI Taxonomy" id="322163"/>
    <lineage>
        <taxon>Bacteria</taxon>
        <taxon>Pseudomonadati</taxon>
        <taxon>Pseudomonadota</taxon>
        <taxon>Alphaproteobacteria</taxon>
        <taxon>Caulobacterales</taxon>
        <taxon>Caulobacteraceae</taxon>
        <taxon>Brevundimonas</taxon>
    </lineage>
</organism>